<dbReference type="HOGENOM" id="CLU_3390258_0_0_4"/>
<protein>
    <submittedName>
        <fullName evidence="1">Uncharacterized protein</fullName>
    </submittedName>
</protein>
<name>C6WZ71_METML</name>
<keyword evidence="2" id="KW-1185">Reference proteome</keyword>
<accession>C6WZ71</accession>
<dbReference type="Proteomes" id="UP000002742">
    <property type="component" value="Chromosome"/>
</dbReference>
<dbReference type="KEGG" id="mmb:Mmol_2117"/>
<dbReference type="AlphaFoldDB" id="C6WZ71"/>
<gene>
    <name evidence="1" type="ordered locus">Mmol_2117</name>
</gene>
<evidence type="ECO:0000313" key="2">
    <source>
        <dbReference type="Proteomes" id="UP000002742"/>
    </source>
</evidence>
<dbReference type="EMBL" id="CP001672">
    <property type="protein sequence ID" value="ACT49019.1"/>
    <property type="molecule type" value="Genomic_DNA"/>
</dbReference>
<proteinExistence type="predicted"/>
<reference evidence="2" key="1">
    <citation type="submission" date="2009-07" db="EMBL/GenBank/DDBJ databases">
        <title>Complete sequence of Methylotenera mobilis JLW8.</title>
        <authorList>
            <consortium name="US DOE Joint Genome Institute"/>
            <person name="Lucas S."/>
            <person name="Copeland A."/>
            <person name="Lapidus A."/>
            <person name="Glavina del Rio T."/>
            <person name="Tice H."/>
            <person name="Bruce D."/>
            <person name="Goodwin L."/>
            <person name="Pitluck S."/>
            <person name="LaButti K.M."/>
            <person name="Clum A."/>
            <person name="Larimer F."/>
            <person name="Land M."/>
            <person name="Hauser L."/>
            <person name="Kyrpides N."/>
            <person name="Mikhailova N."/>
            <person name="Kayluzhnaya M."/>
            <person name="Chistoserdova L."/>
        </authorList>
    </citation>
    <scope>NUCLEOTIDE SEQUENCE [LARGE SCALE GENOMIC DNA]</scope>
    <source>
        <strain evidence="2">JLW8 / ATCC BAA-1282 / DSM 17540</strain>
    </source>
</reference>
<evidence type="ECO:0000313" key="1">
    <source>
        <dbReference type="EMBL" id="ACT49019.1"/>
    </source>
</evidence>
<reference evidence="1 2" key="2">
    <citation type="journal article" date="2011" name="J. Bacteriol.">
        <title>Genomes of three methylotrophs from a single niche uncover genetic and metabolic divergence of Methylophilaceae.</title>
        <authorList>
            <person name="Lapidus A."/>
            <person name="Clum A."/>
            <person name="Labutti K."/>
            <person name="Kaluzhnaya M.G."/>
            <person name="Lim S."/>
            <person name="Beck D.A."/>
            <person name="Glavina Del Rio T."/>
            <person name="Nolan M."/>
            <person name="Mavromatis K."/>
            <person name="Huntemann M."/>
            <person name="Lucas S."/>
            <person name="Lidstrom M.E."/>
            <person name="Ivanova N."/>
            <person name="Chistoserdova L."/>
        </authorList>
    </citation>
    <scope>NUCLEOTIDE SEQUENCE [LARGE SCALE GENOMIC DNA]</scope>
    <source>
        <strain evidence="2">JLW8 / ATCC BAA-1282 / DSM 17540</strain>
    </source>
</reference>
<sequence>MHGDEMASGVGPFFFDHIYFVEIIWLKWIMQC</sequence>
<organism evidence="1 2">
    <name type="scientific">Methylotenera mobilis (strain JLW8 / ATCC BAA-1282 / DSM 17540)</name>
    <dbReference type="NCBI Taxonomy" id="583345"/>
    <lineage>
        <taxon>Bacteria</taxon>
        <taxon>Pseudomonadati</taxon>
        <taxon>Pseudomonadota</taxon>
        <taxon>Betaproteobacteria</taxon>
        <taxon>Nitrosomonadales</taxon>
        <taxon>Methylophilaceae</taxon>
        <taxon>Methylotenera</taxon>
    </lineage>
</organism>